<reference evidence="6 7" key="1">
    <citation type="submission" date="2011-05" db="EMBL/GenBank/DDBJ databases">
        <title>Complete sequence of Isoptericola variabilis 225.</title>
        <authorList>
            <consortium name="US DOE Joint Genome Institute"/>
            <person name="Lucas S."/>
            <person name="Han J."/>
            <person name="Lapidus A."/>
            <person name="Cheng J.-F."/>
            <person name="Goodwin L."/>
            <person name="Pitluck S."/>
            <person name="Peters L."/>
            <person name="Mikhailova N."/>
            <person name="Zeytun A."/>
            <person name="Han C."/>
            <person name="Tapia R."/>
            <person name="Land M."/>
            <person name="Hauser L."/>
            <person name="Kyrpides N."/>
            <person name="Ivanova N."/>
            <person name="Pagani I."/>
            <person name="Siebers A."/>
            <person name="Allgaier M."/>
            <person name="Thelen M."/>
            <person name="Hugenholtz P."/>
            <person name="Gladden J."/>
            <person name="Woyke T."/>
        </authorList>
    </citation>
    <scope>NUCLEOTIDE SEQUENCE [LARGE SCALE GENOMIC DNA]</scope>
    <source>
        <strain evidence="7">225</strain>
    </source>
</reference>
<dbReference type="Pfam" id="PF00440">
    <property type="entry name" value="TetR_N"/>
    <property type="match status" value="1"/>
</dbReference>
<dbReference type="GO" id="GO:0000976">
    <property type="term" value="F:transcription cis-regulatory region binding"/>
    <property type="evidence" value="ECO:0007669"/>
    <property type="project" value="TreeGrafter"/>
</dbReference>
<evidence type="ECO:0000256" key="3">
    <source>
        <dbReference type="ARBA" id="ARBA00023163"/>
    </source>
</evidence>
<dbReference type="InterPro" id="IPR050109">
    <property type="entry name" value="HTH-type_TetR-like_transc_reg"/>
</dbReference>
<name>F6FQ50_ISOV2</name>
<accession>F6FQ50</accession>
<dbReference type="KEGG" id="iva:Isova_2130"/>
<evidence type="ECO:0000256" key="1">
    <source>
        <dbReference type="ARBA" id="ARBA00023015"/>
    </source>
</evidence>
<dbReference type="RefSeq" id="WP_013839247.1">
    <property type="nucleotide sequence ID" value="NC_015588.1"/>
</dbReference>
<dbReference type="InterPro" id="IPR001647">
    <property type="entry name" value="HTH_TetR"/>
</dbReference>
<protein>
    <submittedName>
        <fullName evidence="6">Regulatory protein TetR</fullName>
    </submittedName>
</protein>
<keyword evidence="1" id="KW-0805">Transcription regulation</keyword>
<dbReference type="PRINTS" id="PR00455">
    <property type="entry name" value="HTHTETR"/>
</dbReference>
<keyword evidence="2 4" id="KW-0238">DNA-binding</keyword>
<dbReference type="SUPFAM" id="SSF46689">
    <property type="entry name" value="Homeodomain-like"/>
    <property type="match status" value="1"/>
</dbReference>
<gene>
    <name evidence="6" type="ordered locus">Isova_2130</name>
</gene>
<dbReference type="EMBL" id="CP002810">
    <property type="protein sequence ID" value="AEG44856.1"/>
    <property type="molecule type" value="Genomic_DNA"/>
</dbReference>
<dbReference type="AlphaFoldDB" id="F6FQ50"/>
<evidence type="ECO:0000256" key="2">
    <source>
        <dbReference type="ARBA" id="ARBA00023125"/>
    </source>
</evidence>
<dbReference type="HOGENOM" id="CLU_117566_0_0_11"/>
<dbReference type="Gene3D" id="1.10.357.10">
    <property type="entry name" value="Tetracycline Repressor, domain 2"/>
    <property type="match status" value="1"/>
</dbReference>
<dbReference type="Proteomes" id="UP000009236">
    <property type="component" value="Chromosome"/>
</dbReference>
<feature type="DNA-binding region" description="H-T-H motif" evidence="4">
    <location>
        <begin position="31"/>
        <end position="50"/>
    </location>
</feature>
<organism evidence="7">
    <name type="scientific">Isoptericola variabilis (strain 225)</name>
    <dbReference type="NCBI Taxonomy" id="743718"/>
    <lineage>
        <taxon>Bacteria</taxon>
        <taxon>Bacillati</taxon>
        <taxon>Actinomycetota</taxon>
        <taxon>Actinomycetes</taxon>
        <taxon>Micrococcales</taxon>
        <taxon>Promicromonosporaceae</taxon>
        <taxon>Isoptericola</taxon>
    </lineage>
</organism>
<dbReference type="PANTHER" id="PTHR30055">
    <property type="entry name" value="HTH-TYPE TRANSCRIPTIONAL REGULATOR RUTR"/>
    <property type="match status" value="1"/>
</dbReference>
<evidence type="ECO:0000256" key="4">
    <source>
        <dbReference type="PROSITE-ProRule" id="PRU00335"/>
    </source>
</evidence>
<feature type="domain" description="HTH tetR-type" evidence="5">
    <location>
        <begin position="9"/>
        <end position="68"/>
    </location>
</feature>
<evidence type="ECO:0000313" key="7">
    <source>
        <dbReference type="Proteomes" id="UP000009236"/>
    </source>
</evidence>
<sequence length="198" mass="22233">MRKRAADVEHTRRRIVEATVELHRTEGLDASYSDIAARAGVTRATLYRHFPDTESLFQACSAHWIAEQVPPDPHRWTGDAPPARLRAALTDVYRYYAEGADMLRNVERARPMMPAALADEIRRDEAALREALLSALPRTARHRPRVAGVVGHVLAFSTWHSLVLEHGVARDDAVELMARLVEAAQAQDDVLDTADERR</sequence>
<dbReference type="GO" id="GO:0003700">
    <property type="term" value="F:DNA-binding transcription factor activity"/>
    <property type="evidence" value="ECO:0007669"/>
    <property type="project" value="TreeGrafter"/>
</dbReference>
<keyword evidence="3" id="KW-0804">Transcription</keyword>
<keyword evidence="7" id="KW-1185">Reference proteome</keyword>
<evidence type="ECO:0000259" key="5">
    <source>
        <dbReference type="PROSITE" id="PS50977"/>
    </source>
</evidence>
<dbReference type="PANTHER" id="PTHR30055:SF234">
    <property type="entry name" value="HTH-TYPE TRANSCRIPTIONAL REGULATOR BETI"/>
    <property type="match status" value="1"/>
</dbReference>
<dbReference type="eggNOG" id="COG1309">
    <property type="taxonomic scope" value="Bacteria"/>
</dbReference>
<evidence type="ECO:0000313" key="6">
    <source>
        <dbReference type="EMBL" id="AEG44856.1"/>
    </source>
</evidence>
<proteinExistence type="predicted"/>
<dbReference type="InterPro" id="IPR009057">
    <property type="entry name" value="Homeodomain-like_sf"/>
</dbReference>
<dbReference type="PROSITE" id="PS50977">
    <property type="entry name" value="HTH_TETR_2"/>
    <property type="match status" value="1"/>
</dbReference>